<accession>A0A2M7W3Z9</accession>
<organism evidence="2 3">
    <name type="scientific">Candidatus Berkelbacteria bacterium CG_4_10_14_0_2_um_filter_35_9_33_12</name>
    <dbReference type="NCBI Taxonomy" id="1974499"/>
    <lineage>
        <taxon>Bacteria</taxon>
        <taxon>Candidatus Berkelbacteria</taxon>
    </lineage>
</organism>
<comment type="caution">
    <text evidence="2">The sequence shown here is derived from an EMBL/GenBank/DDBJ whole genome shotgun (WGS) entry which is preliminary data.</text>
</comment>
<dbReference type="Proteomes" id="UP000230137">
    <property type="component" value="Unassembled WGS sequence"/>
</dbReference>
<name>A0A2M7W3Z9_9BACT</name>
<proteinExistence type="predicted"/>
<keyword evidence="1" id="KW-0472">Membrane</keyword>
<evidence type="ECO:0000313" key="3">
    <source>
        <dbReference type="Proteomes" id="UP000230137"/>
    </source>
</evidence>
<dbReference type="AlphaFoldDB" id="A0A2M7W3Z9"/>
<protein>
    <submittedName>
        <fullName evidence="2">Uncharacterized protein</fullName>
    </submittedName>
</protein>
<evidence type="ECO:0000256" key="1">
    <source>
        <dbReference type="SAM" id="Phobius"/>
    </source>
</evidence>
<sequence>MNHEQTKNLAVFYNNLATAFVIVGTITPFLINQAISLKTYIGALVSLFCGIILLLISIRILRDVK</sequence>
<feature type="transmembrane region" description="Helical" evidence="1">
    <location>
        <begin position="12"/>
        <end position="31"/>
    </location>
</feature>
<keyword evidence="1" id="KW-0812">Transmembrane</keyword>
<dbReference type="EMBL" id="PFQF01000030">
    <property type="protein sequence ID" value="PJA20349.1"/>
    <property type="molecule type" value="Genomic_DNA"/>
</dbReference>
<evidence type="ECO:0000313" key="2">
    <source>
        <dbReference type="EMBL" id="PJA20349.1"/>
    </source>
</evidence>
<gene>
    <name evidence="2" type="ORF">COX60_01995</name>
</gene>
<feature type="transmembrane region" description="Helical" evidence="1">
    <location>
        <begin position="37"/>
        <end position="61"/>
    </location>
</feature>
<keyword evidence="1" id="KW-1133">Transmembrane helix</keyword>
<reference evidence="3" key="1">
    <citation type="submission" date="2017-09" db="EMBL/GenBank/DDBJ databases">
        <title>Depth-based differentiation of microbial function through sediment-hosted aquifers and enrichment of novel symbionts in the deep terrestrial subsurface.</title>
        <authorList>
            <person name="Probst A.J."/>
            <person name="Ladd B."/>
            <person name="Jarett J.K."/>
            <person name="Geller-Mcgrath D.E."/>
            <person name="Sieber C.M.K."/>
            <person name="Emerson J.B."/>
            <person name="Anantharaman K."/>
            <person name="Thomas B.C."/>
            <person name="Malmstrom R."/>
            <person name="Stieglmeier M."/>
            <person name="Klingl A."/>
            <person name="Woyke T."/>
            <person name="Ryan C.M."/>
            <person name="Banfield J.F."/>
        </authorList>
    </citation>
    <scope>NUCLEOTIDE SEQUENCE [LARGE SCALE GENOMIC DNA]</scope>
</reference>